<feature type="domain" description="Glucose-methanol-choline oxidoreductase N-terminal" evidence="6">
    <location>
        <begin position="154"/>
        <end position="177"/>
    </location>
</feature>
<dbReference type="GO" id="GO:0050660">
    <property type="term" value="F:flavin adenine dinucleotide binding"/>
    <property type="evidence" value="ECO:0007669"/>
    <property type="project" value="InterPro"/>
</dbReference>
<keyword evidence="3" id="KW-0285">Flavoprotein</keyword>
<dbReference type="SUPFAM" id="SSF54373">
    <property type="entry name" value="FAD-linked reductases, C-terminal domain"/>
    <property type="match status" value="1"/>
</dbReference>
<evidence type="ECO:0000256" key="3">
    <source>
        <dbReference type="RuleBase" id="RU003968"/>
    </source>
</evidence>
<keyword evidence="3" id="KW-0274">FAD</keyword>
<dbReference type="InterPro" id="IPR000172">
    <property type="entry name" value="GMC_OxRdtase_N"/>
</dbReference>
<dbReference type="InterPro" id="IPR012132">
    <property type="entry name" value="GMC_OxRdtase"/>
</dbReference>
<dbReference type="PIRSF" id="PIRSF000137">
    <property type="entry name" value="Alcohol_oxidase"/>
    <property type="match status" value="1"/>
</dbReference>
<proteinExistence type="inferred from homology"/>
<protein>
    <recommendedName>
        <fullName evidence="6 7">Glucose-methanol-choline oxidoreductase N-terminal domain-containing protein</fullName>
    </recommendedName>
</protein>
<dbReference type="Proteomes" id="UP000271337">
    <property type="component" value="Unassembled WGS sequence"/>
</dbReference>
<feature type="domain" description="Glucose-methanol-choline oxidoreductase N-terminal" evidence="7">
    <location>
        <begin position="339"/>
        <end position="353"/>
    </location>
</feature>
<dbReference type="Gene3D" id="3.50.50.60">
    <property type="entry name" value="FAD/NAD(P)-binding domain"/>
    <property type="match status" value="1"/>
</dbReference>
<sequence>MRTRDLFVMLHLSRLQALAFLLVNLGECGGSWNPGKSNHGHDDHDSSPFTPPGHGNDHHGQRGNKHTSTPDHIVDYAIVGGGPAGLVLAEQLSQDESVSVVVLEAGPDGTNAETINIPALAPFNSIPTPNQFFWNFTSQPDPNLAGRTPVLNQGRTWGGGSAVNYMEYCRGAPSVFDEWADLSGDEELRWEALLRDFRATTHFQAGESEGYEQLVDLDAYGDGPLEVSRFATIGGFDPHFFEALKSGLDLPEIDVNSGHGLGVSYSTESIRVSNRTREYALPAYGWQMADRPNVQMLQNAWASKIGFDGKRAVNVTYYTGPDNEESHTITAREIIVTAGAIGSPRLLMLSGVGPKDHLEEVGIPVIHDSPGVGQNLKDHHFSVLEVEVTQEVESIWQYLYNTTFAAEAHSEYQTIASGFLARNDAGSFAMARVPDDVFHAVNDSYHPSLPGDRGHLLYQYVNAAFVPNSPNVSIASPFVALAQPEAAGSLRLASSDFRVPPLIQSNYYGSPGDKAAILYGYKKLREILHSDIMKPVVIREVFPGPNVTTDEQLWDAIQQTAQTFYHPHGSLALRDVVDGDWRVMGTEGLRVVDSSTFPTTPTCHIQADVYAVAYRAARRIRRDDGGRGGRQRGQRGEGDRWG</sequence>
<accession>A0A3M6YTF3</accession>
<comment type="similarity">
    <text evidence="1 3">Belongs to the GMC oxidoreductase family.</text>
</comment>
<evidence type="ECO:0000313" key="10">
    <source>
        <dbReference type="Proteomes" id="UP000271337"/>
    </source>
</evidence>
<dbReference type="PANTHER" id="PTHR11552:SF111">
    <property type="entry name" value="GLUCOSE-METHANOL-CHOLINE OXIDOREDUCTASE N-TERMINAL DOMAIN-CONTAINING PROTEIN"/>
    <property type="match status" value="1"/>
</dbReference>
<feature type="chain" id="PRO_5036086073" description="Glucose-methanol-choline oxidoreductase N-terminal domain-containing protein" evidence="5">
    <location>
        <begin position="31"/>
        <end position="642"/>
    </location>
</feature>
<dbReference type="VEuPathDB" id="FungiDB:BTJ68_08427"/>
<dbReference type="PROSITE" id="PS00623">
    <property type="entry name" value="GMC_OXRED_1"/>
    <property type="match status" value="1"/>
</dbReference>
<keyword evidence="5" id="KW-0732">Signal</keyword>
<dbReference type="Pfam" id="PF00732">
    <property type="entry name" value="GMC_oxred_N"/>
    <property type="match status" value="1"/>
</dbReference>
<evidence type="ECO:0000256" key="2">
    <source>
        <dbReference type="PIRSR" id="PIRSR000137-1"/>
    </source>
</evidence>
<dbReference type="InterPro" id="IPR007867">
    <property type="entry name" value="GMC_OxRtase_C"/>
</dbReference>
<evidence type="ECO:0000256" key="5">
    <source>
        <dbReference type="SAM" id="SignalP"/>
    </source>
</evidence>
<evidence type="ECO:0000259" key="7">
    <source>
        <dbReference type="PROSITE" id="PS00624"/>
    </source>
</evidence>
<dbReference type="EMBL" id="QWIL01001208">
    <property type="protein sequence ID" value="RMY06273.1"/>
    <property type="molecule type" value="Genomic_DNA"/>
</dbReference>
<feature type="active site" description="Proton donor" evidence="2">
    <location>
        <position position="566"/>
    </location>
</feature>
<dbReference type="Gene3D" id="3.30.560.10">
    <property type="entry name" value="Glucose Oxidase, domain 3"/>
    <property type="match status" value="1"/>
</dbReference>
<dbReference type="InterPro" id="IPR036188">
    <property type="entry name" value="FAD/NAD-bd_sf"/>
</dbReference>
<name>A0A3M6YTF3_HORWE</name>
<feature type="active site" description="Proton acceptor" evidence="2">
    <location>
        <position position="604"/>
    </location>
</feature>
<dbReference type="SUPFAM" id="SSF51905">
    <property type="entry name" value="FAD/NAD(P)-binding domain"/>
    <property type="match status" value="1"/>
</dbReference>
<dbReference type="PANTHER" id="PTHR11552">
    <property type="entry name" value="GLUCOSE-METHANOL-CHOLINE GMC OXIDOREDUCTASE"/>
    <property type="match status" value="1"/>
</dbReference>
<dbReference type="EMBL" id="QWIJ01000254">
    <property type="protein sequence ID" value="RMX84909.1"/>
    <property type="molecule type" value="Genomic_DNA"/>
</dbReference>
<evidence type="ECO:0000256" key="1">
    <source>
        <dbReference type="ARBA" id="ARBA00010790"/>
    </source>
</evidence>
<reference evidence="10 11" key="1">
    <citation type="journal article" date="2018" name="BMC Genomics">
        <title>Genomic evidence for intraspecific hybridization in a clonal and extremely halotolerant yeast.</title>
        <authorList>
            <person name="Gostincar C."/>
            <person name="Stajich J.E."/>
            <person name="Zupancic J."/>
            <person name="Zalar P."/>
            <person name="Gunde-Cimerman N."/>
        </authorList>
    </citation>
    <scope>NUCLEOTIDE SEQUENCE [LARGE SCALE GENOMIC DNA]</scope>
    <source>
        <strain evidence="8 11">EXF-6656</strain>
        <strain evidence="9 10">EXF-6669</strain>
    </source>
</reference>
<dbReference type="Pfam" id="PF05199">
    <property type="entry name" value="GMC_oxred_C"/>
    <property type="match status" value="1"/>
</dbReference>
<organism evidence="9 10">
    <name type="scientific">Hortaea werneckii</name>
    <name type="common">Black yeast</name>
    <name type="synonym">Cladosporium werneckii</name>
    <dbReference type="NCBI Taxonomy" id="91943"/>
    <lineage>
        <taxon>Eukaryota</taxon>
        <taxon>Fungi</taxon>
        <taxon>Dikarya</taxon>
        <taxon>Ascomycota</taxon>
        <taxon>Pezizomycotina</taxon>
        <taxon>Dothideomycetes</taxon>
        <taxon>Dothideomycetidae</taxon>
        <taxon>Mycosphaerellales</taxon>
        <taxon>Teratosphaeriaceae</taxon>
        <taxon>Hortaea</taxon>
    </lineage>
</organism>
<evidence type="ECO:0000313" key="11">
    <source>
        <dbReference type="Proteomes" id="UP000281245"/>
    </source>
</evidence>
<evidence type="ECO:0000259" key="6">
    <source>
        <dbReference type="PROSITE" id="PS00623"/>
    </source>
</evidence>
<feature type="signal peptide" evidence="5">
    <location>
        <begin position="1"/>
        <end position="30"/>
    </location>
</feature>
<dbReference type="PROSITE" id="PS00624">
    <property type="entry name" value="GMC_OXRED_2"/>
    <property type="match status" value="1"/>
</dbReference>
<gene>
    <name evidence="9" type="ORF">D0867_09755</name>
    <name evidence="8" type="ORF">D0869_04223</name>
</gene>
<evidence type="ECO:0000256" key="4">
    <source>
        <dbReference type="SAM" id="MobiDB-lite"/>
    </source>
</evidence>
<evidence type="ECO:0000313" key="8">
    <source>
        <dbReference type="EMBL" id="RMX84909.1"/>
    </source>
</evidence>
<feature type="region of interest" description="Disordered" evidence="4">
    <location>
        <begin position="622"/>
        <end position="642"/>
    </location>
</feature>
<dbReference type="Proteomes" id="UP000281245">
    <property type="component" value="Unassembled WGS sequence"/>
</dbReference>
<dbReference type="AlphaFoldDB" id="A0A3M6YTF3"/>
<feature type="region of interest" description="Disordered" evidence="4">
    <location>
        <begin position="34"/>
        <end position="69"/>
    </location>
</feature>
<dbReference type="GO" id="GO:0016614">
    <property type="term" value="F:oxidoreductase activity, acting on CH-OH group of donors"/>
    <property type="evidence" value="ECO:0007669"/>
    <property type="project" value="InterPro"/>
</dbReference>
<comment type="caution">
    <text evidence="9">The sequence shown here is derived from an EMBL/GenBank/DDBJ whole genome shotgun (WGS) entry which is preliminary data.</text>
</comment>
<evidence type="ECO:0000313" key="9">
    <source>
        <dbReference type="EMBL" id="RMY06273.1"/>
    </source>
</evidence>
<dbReference type="OrthoDB" id="269227at2759"/>